<dbReference type="AlphaFoldDB" id="A0A6V8NI56"/>
<organism evidence="3 10">
    <name type="scientific">Candidatus Hakubella thermalkaliphila</name>
    <dbReference type="NCBI Taxonomy" id="2754717"/>
    <lineage>
        <taxon>Bacteria</taxon>
        <taxon>Bacillati</taxon>
        <taxon>Actinomycetota</taxon>
        <taxon>Actinomycetota incertae sedis</taxon>
        <taxon>Candidatus Hakubellales</taxon>
        <taxon>Candidatus Hakubellaceae</taxon>
        <taxon>Candidatus Hakubella</taxon>
    </lineage>
</organism>
<dbReference type="PROSITE" id="PS50006">
    <property type="entry name" value="FHA_DOMAIN"/>
    <property type="match status" value="1"/>
</dbReference>
<name>A0A6V8NI56_9ACTN</name>
<evidence type="ECO:0000313" key="10">
    <source>
        <dbReference type="Proteomes" id="UP000574717"/>
    </source>
</evidence>
<dbReference type="Proteomes" id="UP000585609">
    <property type="component" value="Unassembled WGS sequence"/>
</dbReference>
<evidence type="ECO:0000313" key="4">
    <source>
        <dbReference type="EMBL" id="GFP23438.1"/>
    </source>
</evidence>
<evidence type="ECO:0000313" key="12">
    <source>
        <dbReference type="Proteomes" id="UP000588083"/>
    </source>
</evidence>
<reference evidence="8 9" key="1">
    <citation type="journal article" date="2020" name="Front. Microbiol.">
        <title>Single-cell genomics of novel Actinobacteria with the Wood-Ljungdahl pathway discovered in a serpentinizing system.</title>
        <authorList>
            <person name="Merino N."/>
            <person name="Kawai M."/>
            <person name="Boyd E.S."/>
            <person name="Colman D.R."/>
            <person name="McGlynn S.E."/>
            <person name="Nealson K.H."/>
            <person name="Kurokawa K."/>
            <person name="Hongoh Y."/>
        </authorList>
    </citation>
    <scope>NUCLEOTIDE SEQUENCE [LARGE SCALE GENOMIC DNA]</scope>
    <source>
        <strain evidence="3 10">S03</strain>
        <strain evidence="4 11">S09_30</strain>
        <strain evidence="5 12">S34</strain>
        <strain evidence="6 8">S44</strain>
        <strain evidence="7 9">S47</strain>
    </source>
</reference>
<evidence type="ECO:0000313" key="6">
    <source>
        <dbReference type="EMBL" id="GFP37372.1"/>
    </source>
</evidence>
<evidence type="ECO:0000313" key="8">
    <source>
        <dbReference type="Proteomes" id="UP000561271"/>
    </source>
</evidence>
<dbReference type="InterPro" id="IPR008984">
    <property type="entry name" value="SMAD_FHA_dom_sf"/>
</dbReference>
<dbReference type="InterPro" id="IPR000253">
    <property type="entry name" value="FHA_dom"/>
</dbReference>
<dbReference type="Pfam" id="PF00498">
    <property type="entry name" value="FHA"/>
    <property type="match status" value="1"/>
</dbReference>
<comment type="caution">
    <text evidence="3">The sequence shown here is derived from an EMBL/GenBank/DDBJ whole genome shotgun (WGS) entry which is preliminary data.</text>
</comment>
<feature type="domain" description="FHA" evidence="2">
    <location>
        <begin position="97"/>
        <end position="148"/>
    </location>
</feature>
<dbReference type="SUPFAM" id="SSF49879">
    <property type="entry name" value="SMAD/FHA domain"/>
    <property type="match status" value="1"/>
</dbReference>
<evidence type="ECO:0000259" key="2">
    <source>
        <dbReference type="PROSITE" id="PS50006"/>
    </source>
</evidence>
<evidence type="ECO:0000313" key="5">
    <source>
        <dbReference type="EMBL" id="GFP29849.1"/>
    </source>
</evidence>
<evidence type="ECO:0000313" key="11">
    <source>
        <dbReference type="Proteomes" id="UP000585609"/>
    </source>
</evidence>
<dbReference type="Proteomes" id="UP000561271">
    <property type="component" value="Unassembled WGS sequence"/>
</dbReference>
<dbReference type="EMBL" id="BLSD01000148">
    <property type="protein sequence ID" value="GFP40132.1"/>
    <property type="molecule type" value="Genomic_DNA"/>
</dbReference>
<evidence type="ECO:0000256" key="1">
    <source>
        <dbReference type="ARBA" id="ARBA00022553"/>
    </source>
</evidence>
<dbReference type="Proteomes" id="UP000569018">
    <property type="component" value="Unassembled WGS sequence"/>
</dbReference>
<evidence type="ECO:0000313" key="9">
    <source>
        <dbReference type="Proteomes" id="UP000569018"/>
    </source>
</evidence>
<evidence type="ECO:0000313" key="3">
    <source>
        <dbReference type="EMBL" id="GFP19883.1"/>
    </source>
</evidence>
<dbReference type="Proteomes" id="UP000588083">
    <property type="component" value="Unassembled WGS sequence"/>
</dbReference>
<dbReference type="Proteomes" id="UP000574717">
    <property type="component" value="Unassembled WGS sequence"/>
</dbReference>
<dbReference type="EMBL" id="BLRZ01000027">
    <property type="protein sequence ID" value="GFP29849.1"/>
    <property type="molecule type" value="Genomic_DNA"/>
</dbReference>
<keyword evidence="1" id="KW-0597">Phosphoprotein</keyword>
<dbReference type="Gene3D" id="2.60.200.20">
    <property type="match status" value="1"/>
</dbReference>
<dbReference type="SMART" id="SM00240">
    <property type="entry name" value="FHA"/>
    <property type="match status" value="1"/>
</dbReference>
<gene>
    <name evidence="3" type="ORF">HKBW3S03_01387</name>
    <name evidence="4" type="ORF">HKBW3S09_00905</name>
    <name evidence="5" type="ORF">HKBW3S34_00769</name>
    <name evidence="6" type="ORF">HKBW3S44_01052</name>
    <name evidence="7" type="ORF">HKBW3S47_01830</name>
</gene>
<proteinExistence type="predicted"/>
<evidence type="ECO:0000313" key="7">
    <source>
        <dbReference type="EMBL" id="GFP40132.1"/>
    </source>
</evidence>
<dbReference type="RefSeq" id="WP_176231612.1">
    <property type="nucleotide sequence ID" value="NZ_BLRU01000168.1"/>
</dbReference>
<keyword evidence="12" id="KW-1185">Reference proteome</keyword>
<accession>A0A6V8NI56</accession>
<dbReference type="CDD" id="cd00060">
    <property type="entry name" value="FHA"/>
    <property type="match status" value="1"/>
</dbReference>
<protein>
    <recommendedName>
        <fullName evidence="2">FHA domain-containing protein</fullName>
    </recommendedName>
</protein>
<sequence>MSEGVYGKKCPVCGHINDEIAMVCANNCQVNMLRVTAQYHKVSEQEHLATSLGENKESSIQGSIPKKRQPTVKAIACVARIYPEFNPNLIIEIKDGDTIGREGDIDVSSLPRSEFISRKHATFILEGSSWHIRDNNSMNGTKINFKKLEPHQVVKLNDGDRISLADTTFIFKSS</sequence>
<dbReference type="EMBL" id="BLRW01000112">
    <property type="protein sequence ID" value="GFP23438.1"/>
    <property type="molecule type" value="Genomic_DNA"/>
</dbReference>
<dbReference type="EMBL" id="BLRU01000168">
    <property type="protein sequence ID" value="GFP19883.1"/>
    <property type="molecule type" value="Genomic_DNA"/>
</dbReference>
<dbReference type="EMBL" id="BLSC01000080">
    <property type="protein sequence ID" value="GFP37372.1"/>
    <property type="molecule type" value="Genomic_DNA"/>
</dbReference>